<sequence length="151" mass="16796">MVSSKAATVADYLAELPADRRAEIEKVRDLVNAALPAGYREGMAWGLIGWVVPLEVHPDTYNKQPLLYAGLGAHKNYNSLYLTCVYASKERTERLKAAAAEAGKKLDMGKSCIHFRRAEDLPLDHIHDEIASTAPDKFIKFYEEARRSGSC</sequence>
<dbReference type="SUPFAM" id="SSF159888">
    <property type="entry name" value="YdhG-like"/>
    <property type="match status" value="1"/>
</dbReference>
<keyword evidence="3" id="KW-1185">Reference proteome</keyword>
<dbReference type="Pfam" id="PF08818">
    <property type="entry name" value="DUF1801"/>
    <property type="match status" value="1"/>
</dbReference>
<reference evidence="2" key="1">
    <citation type="submission" date="2022-05" db="EMBL/GenBank/DDBJ databases">
        <authorList>
            <person name="Jo J.-H."/>
            <person name="Im W.-T."/>
        </authorList>
    </citation>
    <scope>NUCLEOTIDE SEQUENCE</scope>
    <source>
        <strain evidence="2">SE158</strain>
    </source>
</reference>
<dbReference type="RefSeq" id="WP_249847438.1">
    <property type="nucleotide sequence ID" value="NZ_JAMGBD010000001.1"/>
</dbReference>
<comment type="caution">
    <text evidence="2">The sequence shown here is derived from an EMBL/GenBank/DDBJ whole genome shotgun (WGS) entry which is preliminary data.</text>
</comment>
<evidence type="ECO:0000313" key="2">
    <source>
        <dbReference type="EMBL" id="MCL6683497.1"/>
    </source>
</evidence>
<protein>
    <submittedName>
        <fullName evidence="2">DUF1801 domain-containing protein</fullName>
    </submittedName>
</protein>
<evidence type="ECO:0000313" key="3">
    <source>
        <dbReference type="Proteomes" id="UP001165363"/>
    </source>
</evidence>
<dbReference type="Gene3D" id="3.90.1150.200">
    <property type="match status" value="1"/>
</dbReference>
<dbReference type="Proteomes" id="UP001165363">
    <property type="component" value="Unassembled WGS sequence"/>
</dbReference>
<feature type="domain" description="YdhG-like" evidence="1">
    <location>
        <begin position="20"/>
        <end position="127"/>
    </location>
</feature>
<dbReference type="InterPro" id="IPR014922">
    <property type="entry name" value="YdhG-like"/>
</dbReference>
<accession>A0ABT0RLZ9</accession>
<organism evidence="2 3">
    <name type="scientific">Sphingomonas alba</name>
    <dbReference type="NCBI Taxonomy" id="2908208"/>
    <lineage>
        <taxon>Bacteria</taxon>
        <taxon>Pseudomonadati</taxon>
        <taxon>Pseudomonadota</taxon>
        <taxon>Alphaproteobacteria</taxon>
        <taxon>Sphingomonadales</taxon>
        <taxon>Sphingomonadaceae</taxon>
        <taxon>Sphingomonas</taxon>
    </lineage>
</organism>
<proteinExistence type="predicted"/>
<evidence type="ECO:0000259" key="1">
    <source>
        <dbReference type="Pfam" id="PF08818"/>
    </source>
</evidence>
<dbReference type="EMBL" id="JAMGBD010000001">
    <property type="protein sequence ID" value="MCL6683497.1"/>
    <property type="molecule type" value="Genomic_DNA"/>
</dbReference>
<gene>
    <name evidence="2" type="ORF">LZ536_06220</name>
</gene>
<name>A0ABT0RLZ9_9SPHN</name>